<name>A0A438HHN8_VITVI</name>
<gene>
    <name evidence="1" type="ORF">CK203_047350</name>
</gene>
<sequence>MVITWKNGEEEGGWCSRVVRKCMKWECVEDNQRREAFLVVMFYLVIAKDAWIAECIDRDIEDKMVWLNSKCVIFIMKSIYSSLSNGSKEVFPSRYFVLSASDLEEWYQNPESFHHEQDMVQWTEKLRPCAEALYIVLFENHSQLLGPVVVSILQEAMRGCPTSVTEITPGLLLKDAAYSAAAHVYYELSNYLSFKIESKVDMLLGYQAEESDCVFLKKLKLEESL</sequence>
<protein>
    <submittedName>
        <fullName evidence="1">Uncharacterized protein</fullName>
    </submittedName>
</protein>
<dbReference type="Gene3D" id="1.25.10.10">
    <property type="entry name" value="Leucine-rich Repeat Variant"/>
    <property type="match status" value="1"/>
</dbReference>
<reference evidence="1 2" key="1">
    <citation type="journal article" date="2018" name="PLoS Genet.">
        <title>Population sequencing reveals clonal diversity and ancestral inbreeding in the grapevine cultivar Chardonnay.</title>
        <authorList>
            <person name="Roach M.J."/>
            <person name="Johnson D.L."/>
            <person name="Bohlmann J."/>
            <person name="van Vuuren H.J."/>
            <person name="Jones S.J."/>
            <person name="Pretorius I.S."/>
            <person name="Schmidt S.A."/>
            <person name="Borneman A.R."/>
        </authorList>
    </citation>
    <scope>NUCLEOTIDE SEQUENCE [LARGE SCALE GENOMIC DNA]</scope>
    <source>
        <strain evidence="2">cv. Chardonnay</strain>
        <tissue evidence="1">Leaf</tissue>
    </source>
</reference>
<evidence type="ECO:0000313" key="1">
    <source>
        <dbReference type="EMBL" id="RVW83964.1"/>
    </source>
</evidence>
<comment type="caution">
    <text evidence="1">The sequence shown here is derived from an EMBL/GenBank/DDBJ whole genome shotgun (WGS) entry which is preliminary data.</text>
</comment>
<accession>A0A438HHN8</accession>
<dbReference type="EMBL" id="QGNW01000221">
    <property type="protein sequence ID" value="RVW83964.1"/>
    <property type="molecule type" value="Genomic_DNA"/>
</dbReference>
<organism evidence="1 2">
    <name type="scientific">Vitis vinifera</name>
    <name type="common">Grape</name>
    <dbReference type="NCBI Taxonomy" id="29760"/>
    <lineage>
        <taxon>Eukaryota</taxon>
        <taxon>Viridiplantae</taxon>
        <taxon>Streptophyta</taxon>
        <taxon>Embryophyta</taxon>
        <taxon>Tracheophyta</taxon>
        <taxon>Spermatophyta</taxon>
        <taxon>Magnoliopsida</taxon>
        <taxon>eudicotyledons</taxon>
        <taxon>Gunneridae</taxon>
        <taxon>Pentapetalae</taxon>
        <taxon>rosids</taxon>
        <taxon>Vitales</taxon>
        <taxon>Vitaceae</taxon>
        <taxon>Viteae</taxon>
        <taxon>Vitis</taxon>
    </lineage>
</organism>
<proteinExistence type="predicted"/>
<dbReference type="AlphaFoldDB" id="A0A438HHN8"/>
<dbReference type="PANTHER" id="PTHR10997">
    <property type="entry name" value="IMPORTIN-7, 8, 11"/>
    <property type="match status" value="1"/>
</dbReference>
<dbReference type="Proteomes" id="UP000288805">
    <property type="component" value="Unassembled WGS sequence"/>
</dbReference>
<dbReference type="PANTHER" id="PTHR10997:SF7">
    <property type="entry name" value="IMPORTIN-11"/>
    <property type="match status" value="1"/>
</dbReference>
<evidence type="ECO:0000313" key="2">
    <source>
        <dbReference type="Proteomes" id="UP000288805"/>
    </source>
</evidence>
<dbReference type="InterPro" id="IPR011989">
    <property type="entry name" value="ARM-like"/>
</dbReference>